<dbReference type="InterPro" id="IPR013057">
    <property type="entry name" value="AA_transpt_TM"/>
</dbReference>
<feature type="region of interest" description="Disordered" evidence="10">
    <location>
        <begin position="1"/>
        <end position="28"/>
    </location>
</feature>
<comment type="caution">
    <text evidence="13">The sequence shown here is derived from an EMBL/GenBank/DDBJ whole genome shotgun (WGS) entry which is preliminary data.</text>
</comment>
<keyword evidence="2" id="KW-0813">Transport</keyword>
<feature type="transmembrane region" description="Helical" evidence="11">
    <location>
        <begin position="283"/>
        <end position="303"/>
    </location>
</feature>
<evidence type="ECO:0000256" key="8">
    <source>
        <dbReference type="ARBA" id="ARBA00023136"/>
    </source>
</evidence>
<keyword evidence="4 11" id="KW-0812">Transmembrane</keyword>
<dbReference type="GO" id="GO:0015293">
    <property type="term" value="F:symporter activity"/>
    <property type="evidence" value="ECO:0007669"/>
    <property type="project" value="UniProtKB-KW"/>
</dbReference>
<evidence type="ECO:0000256" key="7">
    <source>
        <dbReference type="ARBA" id="ARBA00022989"/>
    </source>
</evidence>
<evidence type="ECO:0000256" key="10">
    <source>
        <dbReference type="SAM" id="MobiDB-lite"/>
    </source>
</evidence>
<proteinExistence type="inferred from homology"/>
<dbReference type="AlphaFoldDB" id="A0A835SFA9"/>
<feature type="transmembrane region" description="Helical" evidence="11">
    <location>
        <begin position="408"/>
        <end position="426"/>
    </location>
</feature>
<keyword evidence="3" id="KW-1003">Cell membrane</keyword>
<feature type="transmembrane region" description="Helical" evidence="11">
    <location>
        <begin position="41"/>
        <end position="62"/>
    </location>
</feature>
<name>A0A835SFA9_VANPL</name>
<accession>A0A835SFA9</accession>
<keyword evidence="7 11" id="KW-1133">Transmembrane helix</keyword>
<dbReference type="EMBL" id="JADCNM010000001">
    <property type="protein sequence ID" value="KAG0503202.1"/>
    <property type="molecule type" value="Genomic_DNA"/>
</dbReference>
<evidence type="ECO:0000259" key="12">
    <source>
        <dbReference type="Pfam" id="PF01490"/>
    </source>
</evidence>
<protein>
    <recommendedName>
        <fullName evidence="12">Amino acid transporter transmembrane domain-containing protein</fullName>
    </recommendedName>
</protein>
<evidence type="ECO:0000256" key="1">
    <source>
        <dbReference type="ARBA" id="ARBA00004236"/>
    </source>
</evidence>
<dbReference type="PANTHER" id="PTHR48017">
    <property type="entry name" value="OS05G0424000 PROTEIN-RELATED"/>
    <property type="match status" value="1"/>
</dbReference>
<sequence length="481" mass="52969">MEGEEKRASDLEGSTRRKPISSKAPYDDDGLQKRTGTLWTAMAHIVTAVIGSGVLSLAWAMAQLGWAFGPAVLIIFSLITLFTSFLLADCYRNSDPIAGKRNYNYMSAVKSNLGPVQIWMCGFCQYLNLCGTAVGYTITASISAAALKKSHCFHKFGHRADCSISYSVYMVGFGGVQLLLSQLPDLHNLWWLSVLASIMSFSYSLIGVGLALAHTISGYKRNTTVTGTIVGIDVTEAEKVWNVFNALGNIAFAYSYSMILIEIQNTLKSPPAENTVMKKASMIGILTTTTFYMLCGCLGYAAFGNDAPGNMLTGFGFYEPFWLIDVANICIVVHLLGAYQVFCQPVFAIVEETITKRWPHLTVLTNEITLMKLQSLPIKLNLLRLVWRTAFVVAFTFVAIVMPFFNDIMGFLGAVAFWPLTVYFPVEMYMKQRKVARLSQKGAMLQTLSLLCLFVSMAAAIGSIKGIITSLGQYRPFQTKS</sequence>
<feature type="transmembrane region" description="Helical" evidence="11">
    <location>
        <begin position="68"/>
        <end position="91"/>
    </location>
</feature>
<dbReference type="Proteomes" id="UP000639772">
    <property type="component" value="Chromosome 1"/>
</dbReference>
<evidence type="ECO:0000313" key="13">
    <source>
        <dbReference type="EMBL" id="KAG0503202.1"/>
    </source>
</evidence>
<gene>
    <name evidence="13" type="ORF">HPP92_003274</name>
</gene>
<keyword evidence="8 11" id="KW-0472">Membrane</keyword>
<feature type="compositionally biased region" description="Basic and acidic residues" evidence="10">
    <location>
        <begin position="1"/>
        <end position="15"/>
    </location>
</feature>
<keyword evidence="6" id="KW-0029">Amino-acid transport</keyword>
<comment type="similarity">
    <text evidence="9">Belongs to the amino acid/polyamine transporter 2 family. Amino acid/auxin permease (AAAP) (TC 2.A.18.2) subfamily.</text>
</comment>
<feature type="transmembrane region" description="Helical" evidence="11">
    <location>
        <begin position="323"/>
        <end position="350"/>
    </location>
</feature>
<reference evidence="13 14" key="1">
    <citation type="journal article" date="2020" name="Nat. Food">
        <title>A phased Vanilla planifolia genome enables genetic improvement of flavour and production.</title>
        <authorList>
            <person name="Hasing T."/>
            <person name="Tang H."/>
            <person name="Brym M."/>
            <person name="Khazi F."/>
            <person name="Huang T."/>
            <person name="Chambers A.H."/>
        </authorList>
    </citation>
    <scope>NUCLEOTIDE SEQUENCE [LARGE SCALE GENOMIC DNA]</scope>
    <source>
        <tissue evidence="13">Leaf</tissue>
    </source>
</reference>
<dbReference type="Pfam" id="PF01490">
    <property type="entry name" value="Aa_trans"/>
    <property type="match status" value="1"/>
</dbReference>
<feature type="transmembrane region" description="Helical" evidence="11">
    <location>
        <begin position="164"/>
        <end position="183"/>
    </location>
</feature>
<feature type="domain" description="Amino acid transporter transmembrane" evidence="12">
    <location>
        <begin position="35"/>
        <end position="468"/>
    </location>
</feature>
<feature type="transmembrane region" description="Helical" evidence="11">
    <location>
        <begin position="385"/>
        <end position="402"/>
    </location>
</feature>
<organism evidence="13 14">
    <name type="scientific">Vanilla planifolia</name>
    <name type="common">Vanilla</name>
    <dbReference type="NCBI Taxonomy" id="51239"/>
    <lineage>
        <taxon>Eukaryota</taxon>
        <taxon>Viridiplantae</taxon>
        <taxon>Streptophyta</taxon>
        <taxon>Embryophyta</taxon>
        <taxon>Tracheophyta</taxon>
        <taxon>Spermatophyta</taxon>
        <taxon>Magnoliopsida</taxon>
        <taxon>Liliopsida</taxon>
        <taxon>Asparagales</taxon>
        <taxon>Orchidaceae</taxon>
        <taxon>Vanilloideae</taxon>
        <taxon>Vanilleae</taxon>
        <taxon>Vanilla</taxon>
    </lineage>
</organism>
<dbReference type="FunFam" id="1.20.1740.10:FF:000055">
    <property type="entry name" value="Amino acid permease 6"/>
    <property type="match status" value="1"/>
</dbReference>
<evidence type="ECO:0000256" key="9">
    <source>
        <dbReference type="ARBA" id="ARBA00061463"/>
    </source>
</evidence>
<feature type="transmembrane region" description="Helical" evidence="11">
    <location>
        <begin position="189"/>
        <end position="213"/>
    </location>
</feature>
<dbReference type="GO" id="GO:0006865">
    <property type="term" value="P:amino acid transport"/>
    <property type="evidence" value="ECO:0007669"/>
    <property type="project" value="UniProtKB-KW"/>
</dbReference>
<dbReference type="OrthoDB" id="40134at2759"/>
<evidence type="ECO:0000313" key="14">
    <source>
        <dbReference type="Proteomes" id="UP000639772"/>
    </source>
</evidence>
<feature type="transmembrane region" description="Helical" evidence="11">
    <location>
        <begin position="447"/>
        <end position="468"/>
    </location>
</feature>
<evidence type="ECO:0000256" key="11">
    <source>
        <dbReference type="SAM" id="Phobius"/>
    </source>
</evidence>
<comment type="subcellular location">
    <subcellularLocation>
        <location evidence="1">Cell membrane</location>
    </subcellularLocation>
</comment>
<keyword evidence="5" id="KW-0769">Symport</keyword>
<dbReference type="GO" id="GO:0005886">
    <property type="term" value="C:plasma membrane"/>
    <property type="evidence" value="ECO:0007669"/>
    <property type="project" value="UniProtKB-SubCell"/>
</dbReference>
<evidence type="ECO:0000256" key="6">
    <source>
        <dbReference type="ARBA" id="ARBA00022970"/>
    </source>
</evidence>
<evidence type="ECO:0000256" key="3">
    <source>
        <dbReference type="ARBA" id="ARBA00022475"/>
    </source>
</evidence>
<evidence type="ECO:0000256" key="2">
    <source>
        <dbReference type="ARBA" id="ARBA00022448"/>
    </source>
</evidence>
<evidence type="ECO:0000256" key="4">
    <source>
        <dbReference type="ARBA" id="ARBA00022692"/>
    </source>
</evidence>
<evidence type="ECO:0000256" key="5">
    <source>
        <dbReference type="ARBA" id="ARBA00022847"/>
    </source>
</evidence>